<dbReference type="SUPFAM" id="SSF52047">
    <property type="entry name" value="RNI-like"/>
    <property type="match status" value="1"/>
</dbReference>
<proteinExistence type="predicted"/>
<dbReference type="Gene3D" id="3.80.10.10">
    <property type="entry name" value="Ribonuclease Inhibitor"/>
    <property type="match status" value="1"/>
</dbReference>
<evidence type="ECO:0000313" key="2">
    <source>
        <dbReference type="EMBL" id="OAO17713.1"/>
    </source>
</evidence>
<evidence type="ECO:0000256" key="1">
    <source>
        <dbReference type="SAM" id="Phobius"/>
    </source>
</evidence>
<dbReference type="Proteomes" id="UP000078348">
    <property type="component" value="Unassembled WGS sequence"/>
</dbReference>
<keyword evidence="1" id="KW-0812">Transmembrane</keyword>
<accession>A0A196SKZ1</accession>
<dbReference type="SMART" id="SM00368">
    <property type="entry name" value="LRR_RI"/>
    <property type="match status" value="2"/>
</dbReference>
<gene>
    <name evidence="2" type="ORF">AV274_0547</name>
</gene>
<reference evidence="2 3" key="1">
    <citation type="submission" date="2016-05" db="EMBL/GenBank/DDBJ databases">
        <title>Nuclear genome of Blastocystis sp. subtype 1 NandII.</title>
        <authorList>
            <person name="Gentekaki E."/>
            <person name="Curtis B."/>
            <person name="Stairs C."/>
            <person name="Eme L."/>
            <person name="Herman E."/>
            <person name="Klimes V."/>
            <person name="Arias M.C."/>
            <person name="Elias M."/>
            <person name="Hilliou F."/>
            <person name="Klute M."/>
            <person name="Malik S.-B."/>
            <person name="Pightling A."/>
            <person name="Rachubinski R."/>
            <person name="Salas D."/>
            <person name="Schlacht A."/>
            <person name="Suga H."/>
            <person name="Archibald J."/>
            <person name="Ball S.G."/>
            <person name="Clark G."/>
            <person name="Dacks J."/>
            <person name="Van Der Giezen M."/>
            <person name="Tsaousis A."/>
            <person name="Roger A."/>
        </authorList>
    </citation>
    <scope>NUCLEOTIDE SEQUENCE [LARGE SCALE GENOMIC DNA]</scope>
    <source>
        <strain evidence="3">ATCC 50177 / NandII</strain>
    </source>
</reference>
<dbReference type="OrthoDB" id="10359464at2759"/>
<feature type="transmembrane region" description="Helical" evidence="1">
    <location>
        <begin position="106"/>
        <end position="127"/>
    </location>
</feature>
<organism evidence="2 3">
    <name type="scientific">Blastocystis sp. subtype 1 (strain ATCC 50177 / NandII)</name>
    <dbReference type="NCBI Taxonomy" id="478820"/>
    <lineage>
        <taxon>Eukaryota</taxon>
        <taxon>Sar</taxon>
        <taxon>Stramenopiles</taxon>
        <taxon>Bigyra</taxon>
        <taxon>Opalozoa</taxon>
        <taxon>Opalinata</taxon>
        <taxon>Blastocystidae</taxon>
        <taxon>Blastocystis</taxon>
    </lineage>
</organism>
<protein>
    <submittedName>
        <fullName evidence="2">Uncharacterized protein</fullName>
    </submittedName>
</protein>
<keyword evidence="3" id="KW-1185">Reference proteome</keyword>
<name>A0A196SKZ1_BLAHN</name>
<evidence type="ECO:0000313" key="3">
    <source>
        <dbReference type="Proteomes" id="UP000078348"/>
    </source>
</evidence>
<comment type="caution">
    <text evidence="2">The sequence shown here is derived from an EMBL/GenBank/DDBJ whole genome shotgun (WGS) entry which is preliminary data.</text>
</comment>
<keyword evidence="1" id="KW-0472">Membrane</keyword>
<dbReference type="EMBL" id="LXWW01000020">
    <property type="protein sequence ID" value="OAO17713.1"/>
    <property type="molecule type" value="Genomic_DNA"/>
</dbReference>
<keyword evidence="1" id="KW-1133">Transmembrane helix</keyword>
<dbReference type="AlphaFoldDB" id="A0A196SKZ1"/>
<dbReference type="InterPro" id="IPR032675">
    <property type="entry name" value="LRR_dom_sf"/>
</dbReference>
<sequence length="505" mass="56997">MAFSSAVFRRGLSVLGSVCRPPKLYPSISTILQRSAFSTARVPLIRLPRHSFSSLRPSQPFFVPSRGFATAEAPKAAAEASKVKGPFSLLFSFLPHWGTPGFWRKLGFYFCVILIVNGLVTIGYYTMDHCYGTFLNDKGHWKMVSDNYAHRHQFEIILNFPGALDFVLDPAPLPPPPSSAYIAITPVLNAPSEASPNATATNPYDKKVDMSIVEKSTEKKPVEISRSKTGTSTVVSNKPIVSKTTEGYQTIYRSTSETIMPFIPVICLYFGDGLCPKAFELFKHRDNQDYLNINQIPYFLHVFNRMETSIKWEHRSFYGVLLFNKFMNHSLHNNLTNLDFSYNCTNGKALKAFFTYAVQHPLKFRKLKTLSLEGNELGDLDIAQFCKAVRSGAYKRMDTLCLKNNRITELGLFQLCILLEEGYCKHLVAVDVDDNGIATSSLGYKTLQALLKKNQESKANENAVKIVTTYSLSDQHLSINSKVILQMFTKLTAKWNQLTRQMRFM</sequence>